<feature type="region of interest" description="Disordered" evidence="1">
    <location>
        <begin position="188"/>
        <end position="231"/>
    </location>
</feature>
<dbReference type="EMBL" id="JAPEVG010000116">
    <property type="protein sequence ID" value="KAJ8482364.1"/>
    <property type="molecule type" value="Genomic_DNA"/>
</dbReference>
<evidence type="ECO:0000256" key="1">
    <source>
        <dbReference type="SAM" id="MobiDB-lite"/>
    </source>
</evidence>
<sequence length="231" mass="24314">MSLLGRSLRGLRIRSSARNSISSAAGMSAPPTTTVSPAASTTLLSKPRHSLHDPLAIRPSSIVRPQSPVLGTLPQTTFPPVPPIHEPAGYGADSGPTLGPYATTASGVPVWPGLGALHGQPAMPSPALTEGSSVNVPEGLLDPRLALRLGAQGMQSQGAISFRDDMDYSRPIGGWVNNRQYSRTTIQTMSTRDSPRRPSLESRDTHATGMETIHAHTEAPGLSEDELPPQP</sequence>
<comment type="caution">
    <text evidence="2">The sequence shown here is derived from an EMBL/GenBank/DDBJ whole genome shotgun (WGS) entry which is preliminary data.</text>
</comment>
<feature type="region of interest" description="Disordered" evidence="1">
    <location>
        <begin position="19"/>
        <end position="38"/>
    </location>
</feature>
<evidence type="ECO:0000313" key="3">
    <source>
        <dbReference type="Proteomes" id="UP001215151"/>
    </source>
</evidence>
<dbReference type="AlphaFoldDB" id="A0AAD7TU02"/>
<dbReference type="Proteomes" id="UP001215151">
    <property type="component" value="Unassembled WGS sequence"/>
</dbReference>
<name>A0AAD7TU02_9APHY</name>
<feature type="compositionally biased region" description="Basic and acidic residues" evidence="1">
    <location>
        <begin position="193"/>
        <end position="206"/>
    </location>
</feature>
<keyword evidence="3" id="KW-1185">Reference proteome</keyword>
<gene>
    <name evidence="2" type="ORF">ONZ51_g5407</name>
</gene>
<protein>
    <submittedName>
        <fullName evidence="2">Uncharacterized protein</fullName>
    </submittedName>
</protein>
<accession>A0AAD7TU02</accession>
<evidence type="ECO:0000313" key="2">
    <source>
        <dbReference type="EMBL" id="KAJ8482364.1"/>
    </source>
</evidence>
<organism evidence="2 3">
    <name type="scientific">Trametes cubensis</name>
    <dbReference type="NCBI Taxonomy" id="1111947"/>
    <lineage>
        <taxon>Eukaryota</taxon>
        <taxon>Fungi</taxon>
        <taxon>Dikarya</taxon>
        <taxon>Basidiomycota</taxon>
        <taxon>Agaricomycotina</taxon>
        <taxon>Agaricomycetes</taxon>
        <taxon>Polyporales</taxon>
        <taxon>Polyporaceae</taxon>
        <taxon>Trametes</taxon>
    </lineage>
</organism>
<proteinExistence type="predicted"/>
<reference evidence="2" key="1">
    <citation type="submission" date="2022-11" db="EMBL/GenBank/DDBJ databases">
        <title>Genome Sequence of Cubamyces cubensis.</title>
        <authorList>
            <person name="Buettner E."/>
        </authorList>
    </citation>
    <scope>NUCLEOTIDE SEQUENCE</scope>
    <source>
        <strain evidence="2">MPL-01</strain>
    </source>
</reference>
<feature type="region of interest" description="Disordered" evidence="1">
    <location>
        <begin position="57"/>
        <end position="97"/>
    </location>
</feature>